<dbReference type="Proteomes" id="UP000814243">
    <property type="component" value="Unassembled WGS sequence"/>
</dbReference>
<evidence type="ECO:0000313" key="1">
    <source>
        <dbReference type="EMBL" id="KAH9629442.1"/>
    </source>
</evidence>
<gene>
    <name evidence="1" type="ORF">HF086_015772</name>
</gene>
<proteinExistence type="predicted"/>
<sequence>MSLGKILALDKLTNFFNAIRQNGGIRASLFKLYRFQLNGLDGSTTKRICPHTRTQADQNTSGWLISQRTCLVLPVNTFPTARPGLRWNRGCPRKLLKSSTGDNP</sequence>
<organism evidence="1 2">
    <name type="scientific">Spodoptera exigua</name>
    <name type="common">Beet armyworm</name>
    <name type="synonym">Noctua fulgens</name>
    <dbReference type="NCBI Taxonomy" id="7107"/>
    <lineage>
        <taxon>Eukaryota</taxon>
        <taxon>Metazoa</taxon>
        <taxon>Ecdysozoa</taxon>
        <taxon>Arthropoda</taxon>
        <taxon>Hexapoda</taxon>
        <taxon>Insecta</taxon>
        <taxon>Pterygota</taxon>
        <taxon>Neoptera</taxon>
        <taxon>Endopterygota</taxon>
        <taxon>Lepidoptera</taxon>
        <taxon>Glossata</taxon>
        <taxon>Ditrysia</taxon>
        <taxon>Noctuoidea</taxon>
        <taxon>Noctuidae</taxon>
        <taxon>Amphipyrinae</taxon>
        <taxon>Spodoptera</taxon>
    </lineage>
</organism>
<accession>A0A922M338</accession>
<evidence type="ECO:0000313" key="2">
    <source>
        <dbReference type="Proteomes" id="UP000814243"/>
    </source>
</evidence>
<comment type="caution">
    <text evidence="1">The sequence shown here is derived from an EMBL/GenBank/DDBJ whole genome shotgun (WGS) entry which is preliminary data.</text>
</comment>
<dbReference type="EMBL" id="JACEFF010000864">
    <property type="protein sequence ID" value="KAH9629442.1"/>
    <property type="molecule type" value="Genomic_DNA"/>
</dbReference>
<name>A0A922M338_SPOEX</name>
<dbReference type="AlphaFoldDB" id="A0A922M338"/>
<protein>
    <submittedName>
        <fullName evidence="1">Uncharacterized protein</fullName>
    </submittedName>
</protein>
<reference evidence="1" key="1">
    <citation type="journal article" date="2021" name="G3 (Bethesda)">
        <title>Genome and transcriptome analysis of the beet armyworm Spodoptera exigua reveals targets for pest control. .</title>
        <authorList>
            <person name="Simon S."/>
            <person name="Breeschoten T."/>
            <person name="Jansen H.J."/>
            <person name="Dirks R.P."/>
            <person name="Schranz M.E."/>
            <person name="Ros V.I.D."/>
        </authorList>
    </citation>
    <scope>NUCLEOTIDE SEQUENCE</scope>
    <source>
        <strain evidence="1">TB_SE_WUR_2020</strain>
    </source>
</reference>